<reference evidence="1 2" key="1">
    <citation type="journal article" date="2013" name="Genome Biol.">
        <title>Genome of Acanthamoeba castellanii highlights extensive lateral gene transfer and early evolution of tyrosine kinase signaling.</title>
        <authorList>
            <person name="Clarke M."/>
            <person name="Lohan A.J."/>
            <person name="Liu B."/>
            <person name="Lagkouvardos I."/>
            <person name="Roy S."/>
            <person name="Zafar N."/>
            <person name="Bertelli C."/>
            <person name="Schilde C."/>
            <person name="Kianianmomeni A."/>
            <person name="Burglin T.R."/>
            <person name="Frech C."/>
            <person name="Turcotte B."/>
            <person name="Kopec K.O."/>
            <person name="Synnott J.M."/>
            <person name="Choo C."/>
            <person name="Paponov I."/>
            <person name="Finkler A."/>
            <person name="Soon Heng Tan C."/>
            <person name="Hutchins A.P."/>
            <person name="Weinmeier T."/>
            <person name="Rattei T."/>
            <person name="Chu J.S."/>
            <person name="Gimenez G."/>
            <person name="Irimia M."/>
            <person name="Rigden D.J."/>
            <person name="Fitzpatrick D.A."/>
            <person name="Lorenzo-Morales J."/>
            <person name="Bateman A."/>
            <person name="Chiu C.H."/>
            <person name="Tang P."/>
            <person name="Hegemann P."/>
            <person name="Fromm H."/>
            <person name="Raoult D."/>
            <person name="Greub G."/>
            <person name="Miranda-Saavedra D."/>
            <person name="Chen N."/>
            <person name="Nash P."/>
            <person name="Ginger M.L."/>
            <person name="Horn M."/>
            <person name="Schaap P."/>
            <person name="Caler L."/>
            <person name="Loftus B."/>
        </authorList>
    </citation>
    <scope>NUCLEOTIDE SEQUENCE [LARGE SCALE GENOMIC DNA]</scope>
    <source>
        <strain evidence="1 2">Neff</strain>
    </source>
</reference>
<sequence>MQRSAVRFASVNAAQLAGRRVVTGPSARVLLLGAREAVELRRGYHQSHLRIDLGVEEEEIEEWNCKKAPDSASFVNADKMPVRSIEEMQHETLAILTSTAGASTHREDHGPRL</sequence>
<proteinExistence type="predicted"/>
<accession>L8HIV9</accession>
<protein>
    <submittedName>
        <fullName evidence="1">Uncharacterized protein</fullName>
    </submittedName>
</protein>
<name>L8HIV9_ACACF</name>
<dbReference type="KEGG" id="acan:ACA1_296420"/>
<dbReference type="AlphaFoldDB" id="L8HIV9"/>
<gene>
    <name evidence="1" type="ORF">ACA1_296420</name>
</gene>
<dbReference type="RefSeq" id="XP_004368299.1">
    <property type="nucleotide sequence ID" value="XM_004368242.1"/>
</dbReference>
<evidence type="ECO:0000313" key="2">
    <source>
        <dbReference type="Proteomes" id="UP000011083"/>
    </source>
</evidence>
<dbReference type="Proteomes" id="UP000011083">
    <property type="component" value="Unassembled WGS sequence"/>
</dbReference>
<evidence type="ECO:0000313" key="1">
    <source>
        <dbReference type="EMBL" id="ELR25544.1"/>
    </source>
</evidence>
<keyword evidence="2" id="KW-1185">Reference proteome</keyword>
<dbReference type="VEuPathDB" id="AmoebaDB:ACA1_296420"/>
<dbReference type="EMBL" id="KB007805">
    <property type="protein sequence ID" value="ELR25544.1"/>
    <property type="molecule type" value="Genomic_DNA"/>
</dbReference>
<organism evidence="1 2">
    <name type="scientific">Acanthamoeba castellanii (strain ATCC 30010 / Neff)</name>
    <dbReference type="NCBI Taxonomy" id="1257118"/>
    <lineage>
        <taxon>Eukaryota</taxon>
        <taxon>Amoebozoa</taxon>
        <taxon>Discosea</taxon>
        <taxon>Longamoebia</taxon>
        <taxon>Centramoebida</taxon>
        <taxon>Acanthamoebidae</taxon>
        <taxon>Acanthamoeba</taxon>
    </lineage>
</organism>
<dbReference type="GeneID" id="14926604"/>